<name>A0A481YP81_9VIRU</name>
<dbReference type="EMBL" id="MK500291">
    <property type="protein sequence ID" value="QBK84744.1"/>
    <property type="molecule type" value="Genomic_DNA"/>
</dbReference>
<evidence type="ECO:0000313" key="1">
    <source>
        <dbReference type="EMBL" id="QBK84744.1"/>
    </source>
</evidence>
<organism evidence="1">
    <name type="scientific">Pithovirus LCDPAC01</name>
    <dbReference type="NCBI Taxonomy" id="2506600"/>
    <lineage>
        <taxon>Viruses</taxon>
        <taxon>Pithoviruses</taxon>
    </lineage>
</organism>
<reference evidence="1" key="1">
    <citation type="journal article" date="2019" name="MBio">
        <title>Virus Genomes from Deep Sea Sediments Expand the Ocean Megavirome and Support Independent Origins of Viral Gigantism.</title>
        <authorList>
            <person name="Backstrom D."/>
            <person name="Yutin N."/>
            <person name="Jorgensen S.L."/>
            <person name="Dharamshi J."/>
            <person name="Homa F."/>
            <person name="Zaremba-Niedwiedzka K."/>
            <person name="Spang A."/>
            <person name="Wolf Y.I."/>
            <person name="Koonin E.V."/>
            <person name="Ettema T.J."/>
        </authorList>
    </citation>
    <scope>NUCLEOTIDE SEQUENCE</scope>
</reference>
<accession>A0A481YP81</accession>
<proteinExistence type="predicted"/>
<gene>
    <name evidence="1" type="ORF">LCDPAC01_02250</name>
</gene>
<protein>
    <submittedName>
        <fullName evidence="1">Uncharacterized protein</fullName>
    </submittedName>
</protein>
<sequence>MSNRLKLSEDSKSLTTNKLILPLDFSPVKITGVFPVKPPSFLRPQNPCFVFGCRGVGFAYALSDQRAKKIKQ</sequence>